<evidence type="ECO:0000313" key="2">
    <source>
        <dbReference type="EMBL" id="OAE35273.1"/>
    </source>
</evidence>
<feature type="region of interest" description="Disordered" evidence="1">
    <location>
        <begin position="72"/>
        <end position="91"/>
    </location>
</feature>
<proteinExistence type="predicted"/>
<name>A0A176WRV1_MARPO</name>
<feature type="region of interest" description="Disordered" evidence="1">
    <location>
        <begin position="168"/>
        <end position="187"/>
    </location>
</feature>
<evidence type="ECO:0000313" key="3">
    <source>
        <dbReference type="Proteomes" id="UP000077202"/>
    </source>
</evidence>
<evidence type="ECO:0000256" key="1">
    <source>
        <dbReference type="SAM" id="MobiDB-lite"/>
    </source>
</evidence>
<keyword evidence="3" id="KW-1185">Reference proteome</keyword>
<dbReference type="EMBL" id="LVLJ01000203">
    <property type="protein sequence ID" value="OAE35273.1"/>
    <property type="molecule type" value="Genomic_DNA"/>
</dbReference>
<organism evidence="2 3">
    <name type="scientific">Marchantia polymorpha subsp. ruderalis</name>
    <dbReference type="NCBI Taxonomy" id="1480154"/>
    <lineage>
        <taxon>Eukaryota</taxon>
        <taxon>Viridiplantae</taxon>
        <taxon>Streptophyta</taxon>
        <taxon>Embryophyta</taxon>
        <taxon>Marchantiophyta</taxon>
        <taxon>Marchantiopsida</taxon>
        <taxon>Marchantiidae</taxon>
        <taxon>Marchantiales</taxon>
        <taxon>Marchantiaceae</taxon>
        <taxon>Marchantia</taxon>
    </lineage>
</organism>
<feature type="region of interest" description="Disordered" evidence="1">
    <location>
        <begin position="100"/>
        <end position="163"/>
    </location>
</feature>
<dbReference type="AlphaFoldDB" id="A0A176WRV1"/>
<gene>
    <name evidence="2" type="ORF">AXG93_392s1210</name>
</gene>
<protein>
    <submittedName>
        <fullName evidence="2">Uncharacterized protein</fullName>
    </submittedName>
</protein>
<accession>A0A176WRV1</accession>
<sequence>MWRWQISYGQSEEALAGSPTDREVQKMLGSGKKSKCCYCCWNAIALQQKSGITNESTQFRHRAGSWSRDSITKVPKVGTGHRAPGTVSGPVVRDEGRLLRNRSRTTNGPRELGRHARSASYITATPSRSSPNVTEGWYPSPVTGSQWEPAGLQGRSPVADPAQQVVRVPTAPLSRRGRATSHLRRRAVSTSSSELDDWISPTFKPTNSCLIPSRKCPPVTLPPRLSAPDRTPEQLRSGVAWSRCTPFQLKLAFRTPPRPCRFFHRSRHDFFIICCYTVRAATKREQNPVSDIGIGVFLPCDRETGSCAVRLEGRDCIRLQPISQQECSTVLKFLEDCEVSYQSTWKAVLA</sequence>
<dbReference type="Proteomes" id="UP000077202">
    <property type="component" value="Unassembled WGS sequence"/>
</dbReference>
<feature type="compositionally biased region" description="Basic residues" evidence="1">
    <location>
        <begin position="175"/>
        <end position="187"/>
    </location>
</feature>
<comment type="caution">
    <text evidence="2">The sequence shown here is derived from an EMBL/GenBank/DDBJ whole genome shotgun (WGS) entry which is preliminary data.</text>
</comment>
<feature type="compositionally biased region" description="Polar residues" evidence="1">
    <location>
        <begin position="120"/>
        <end position="133"/>
    </location>
</feature>
<reference evidence="2" key="1">
    <citation type="submission" date="2016-03" db="EMBL/GenBank/DDBJ databases">
        <title>Mechanisms controlling the formation of the plant cell surface in tip-growing cells are functionally conserved among land plants.</title>
        <authorList>
            <person name="Honkanen S."/>
            <person name="Jones V.A."/>
            <person name="Morieri G."/>
            <person name="Champion C."/>
            <person name="Hetherington A.J."/>
            <person name="Kelly S."/>
            <person name="Saint-Marcoux D."/>
            <person name="Proust H."/>
            <person name="Prescott H."/>
            <person name="Dolan L."/>
        </authorList>
    </citation>
    <scope>NUCLEOTIDE SEQUENCE [LARGE SCALE GENOMIC DNA]</scope>
    <source>
        <tissue evidence="2">Whole gametophyte</tissue>
    </source>
</reference>